<keyword evidence="3 4" id="KW-0413">Isomerase</keyword>
<dbReference type="GO" id="GO:0006096">
    <property type="term" value="P:glycolytic process"/>
    <property type="evidence" value="ECO:0007669"/>
    <property type="project" value="UniProtKB-UniPathway"/>
</dbReference>
<name>A0A1Z5K1Z7_FISSO</name>
<dbReference type="HAMAP" id="MF_00473">
    <property type="entry name" value="G6P_isomerase"/>
    <property type="match status" value="1"/>
</dbReference>
<dbReference type="AlphaFoldDB" id="A0A1Z5K1Z7"/>
<keyword evidence="1 4" id="KW-0312">Gluconeogenesis</keyword>
<dbReference type="GO" id="GO:0097367">
    <property type="term" value="F:carbohydrate derivative binding"/>
    <property type="evidence" value="ECO:0007669"/>
    <property type="project" value="InterPro"/>
</dbReference>
<evidence type="ECO:0000256" key="1">
    <source>
        <dbReference type="ARBA" id="ARBA00022432"/>
    </source>
</evidence>
<evidence type="ECO:0000313" key="6">
    <source>
        <dbReference type="EMBL" id="GAX20061.1"/>
    </source>
</evidence>
<dbReference type="OrthoDB" id="5831190at2759"/>
<dbReference type="InterPro" id="IPR035476">
    <property type="entry name" value="SIS_PGI_1"/>
</dbReference>
<dbReference type="FunFam" id="3.40.50.10490:FF:000060">
    <property type="entry name" value="Glucose-6-phosphate isomerase"/>
    <property type="match status" value="1"/>
</dbReference>
<dbReference type="Pfam" id="PF00342">
    <property type="entry name" value="PGI"/>
    <property type="match status" value="2"/>
</dbReference>
<evidence type="ECO:0000256" key="3">
    <source>
        <dbReference type="ARBA" id="ARBA00023235"/>
    </source>
</evidence>
<comment type="catalytic activity">
    <reaction evidence="4">
        <text>alpha-D-glucose 6-phosphate = beta-D-fructose 6-phosphate</text>
        <dbReference type="Rhea" id="RHEA:11816"/>
        <dbReference type="ChEBI" id="CHEBI:57634"/>
        <dbReference type="ChEBI" id="CHEBI:58225"/>
        <dbReference type="EC" id="5.3.1.9"/>
    </reaction>
</comment>
<accession>A0A1Z5K1Z7</accession>
<dbReference type="GO" id="GO:0006094">
    <property type="term" value="P:gluconeogenesis"/>
    <property type="evidence" value="ECO:0007669"/>
    <property type="project" value="UniProtKB-KW"/>
</dbReference>
<dbReference type="PRINTS" id="PR00662">
    <property type="entry name" value="G6PISOMERASE"/>
</dbReference>
<keyword evidence="2 4" id="KW-0324">Glycolysis</keyword>
<dbReference type="InterPro" id="IPR023096">
    <property type="entry name" value="G6P_Isomerase_C"/>
</dbReference>
<dbReference type="PANTHER" id="PTHR11469">
    <property type="entry name" value="GLUCOSE-6-PHOSPHATE ISOMERASE"/>
    <property type="match status" value="1"/>
</dbReference>
<dbReference type="PROSITE" id="PS51463">
    <property type="entry name" value="P_GLUCOSE_ISOMERASE_3"/>
    <property type="match status" value="1"/>
</dbReference>
<evidence type="ECO:0000256" key="5">
    <source>
        <dbReference type="SAM" id="MobiDB-lite"/>
    </source>
</evidence>
<dbReference type="UniPathway" id="UPA00109">
    <property type="reaction ID" value="UER00181"/>
</dbReference>
<dbReference type="InterPro" id="IPR046348">
    <property type="entry name" value="SIS_dom_sf"/>
</dbReference>
<dbReference type="Gene3D" id="3.40.50.10490">
    <property type="entry name" value="Glucose-6-phosphate isomerase like protein, domain 1"/>
    <property type="match status" value="3"/>
</dbReference>
<dbReference type="PANTHER" id="PTHR11469:SF1">
    <property type="entry name" value="GLUCOSE-6-PHOSPHATE ISOMERASE"/>
    <property type="match status" value="1"/>
</dbReference>
<feature type="compositionally biased region" description="Low complexity" evidence="5">
    <location>
        <begin position="163"/>
        <end position="174"/>
    </location>
</feature>
<dbReference type="InterPro" id="IPR035482">
    <property type="entry name" value="SIS_PGI_2"/>
</dbReference>
<dbReference type="InterPro" id="IPR001672">
    <property type="entry name" value="G6P_Isomerase"/>
</dbReference>
<feature type="region of interest" description="Disordered" evidence="5">
    <location>
        <begin position="142"/>
        <end position="182"/>
    </location>
</feature>
<comment type="similarity">
    <text evidence="4">Belongs to the GPI family.</text>
</comment>
<dbReference type="EMBL" id="BDSP01000141">
    <property type="protein sequence ID" value="GAX20061.1"/>
    <property type="molecule type" value="Genomic_DNA"/>
</dbReference>
<evidence type="ECO:0000256" key="2">
    <source>
        <dbReference type="ARBA" id="ARBA00023152"/>
    </source>
</evidence>
<proteinExistence type="inferred from homology"/>
<dbReference type="GO" id="GO:0005829">
    <property type="term" value="C:cytosol"/>
    <property type="evidence" value="ECO:0007669"/>
    <property type="project" value="TreeGrafter"/>
</dbReference>
<keyword evidence="7" id="KW-1185">Reference proteome</keyword>
<dbReference type="Proteomes" id="UP000198406">
    <property type="component" value="Unassembled WGS sequence"/>
</dbReference>
<reference evidence="6 7" key="1">
    <citation type="journal article" date="2015" name="Plant Cell">
        <title>Oil accumulation by the oleaginous diatom Fistulifera solaris as revealed by the genome and transcriptome.</title>
        <authorList>
            <person name="Tanaka T."/>
            <person name="Maeda Y."/>
            <person name="Veluchamy A."/>
            <person name="Tanaka M."/>
            <person name="Abida H."/>
            <person name="Marechal E."/>
            <person name="Bowler C."/>
            <person name="Muto M."/>
            <person name="Sunaga Y."/>
            <person name="Tanaka M."/>
            <person name="Yoshino T."/>
            <person name="Taniguchi T."/>
            <person name="Fukuda Y."/>
            <person name="Nemoto M."/>
            <person name="Matsumoto M."/>
            <person name="Wong P.S."/>
            <person name="Aburatani S."/>
            <person name="Fujibuchi W."/>
        </authorList>
    </citation>
    <scope>NUCLEOTIDE SEQUENCE [LARGE SCALE GENOMIC DNA]</scope>
    <source>
        <strain evidence="6 7">JPCC DA0580</strain>
    </source>
</reference>
<dbReference type="CDD" id="cd05016">
    <property type="entry name" value="SIS_PGI_2"/>
    <property type="match status" value="1"/>
</dbReference>
<dbReference type="EC" id="5.3.1.9" evidence="4"/>
<comment type="caution">
    <text evidence="6">The sequence shown here is derived from an EMBL/GenBank/DDBJ whole genome shotgun (WGS) entry which is preliminary data.</text>
</comment>
<gene>
    <name evidence="6" type="ORF">FisN_1Lh457</name>
</gene>
<organism evidence="6 7">
    <name type="scientific">Fistulifera solaris</name>
    <name type="common">Oleaginous diatom</name>
    <dbReference type="NCBI Taxonomy" id="1519565"/>
    <lineage>
        <taxon>Eukaryota</taxon>
        <taxon>Sar</taxon>
        <taxon>Stramenopiles</taxon>
        <taxon>Ochrophyta</taxon>
        <taxon>Bacillariophyta</taxon>
        <taxon>Bacillariophyceae</taxon>
        <taxon>Bacillariophycidae</taxon>
        <taxon>Naviculales</taxon>
        <taxon>Naviculaceae</taxon>
        <taxon>Fistulifera</taxon>
    </lineage>
</organism>
<protein>
    <recommendedName>
        <fullName evidence="4">Glucose-6-phosphate isomerase</fullName>
        <ecNumber evidence="4">5.3.1.9</ecNumber>
    </recommendedName>
</protein>
<evidence type="ECO:0000313" key="7">
    <source>
        <dbReference type="Proteomes" id="UP000198406"/>
    </source>
</evidence>
<comment type="pathway">
    <text evidence="4">Carbohydrate degradation; glycolysis; D-glyceraldehyde 3-phosphate and glycerone phosphate from D-glucose: step 2/4.</text>
</comment>
<dbReference type="GO" id="GO:0048029">
    <property type="term" value="F:monosaccharide binding"/>
    <property type="evidence" value="ECO:0007669"/>
    <property type="project" value="TreeGrafter"/>
</dbReference>
<dbReference type="SUPFAM" id="SSF53697">
    <property type="entry name" value="SIS domain"/>
    <property type="match status" value="1"/>
</dbReference>
<dbReference type="GO" id="GO:0051156">
    <property type="term" value="P:glucose 6-phosphate metabolic process"/>
    <property type="evidence" value="ECO:0007669"/>
    <property type="project" value="TreeGrafter"/>
</dbReference>
<dbReference type="InParanoid" id="A0A1Z5K1Z7"/>
<sequence length="647" mass="71900">MSMRHNAGNGSASSTSWVLKCTDLPQFDALLAHAERFYTDDKLHLRNLCKNSARCTGLVTIHRTAPALSSYMGIKPRTVILDYSRQRVTGETMELLFDLADAVKMTERREAMKSGVKINTTEDSPVLHHVLRLPENYPIVLQGPYNEDLPRPERSTQRNRSRTPPTETHATAEAVSPTSLKQHLKDGPSLLNFIHTVRKNIQQITEDIRSGKKRSVSGKPFDSILCVGISGGTYFGTNCVSSALQMDPAAFEASKGRKLRFVATMDPVDFHQATSDLNPSTTIVVVISKTFTDAETILNARTARSWLVENLKKEEGTKGATETNASALQMFAVTDNPIRSRQFGISKENTFPYLAICGRFSLCSPVGLLPLSLHFSYPVMCDFLKGAHDMDEHFFNAPLYDNIPVLLGLLGVWNSTFLGYSCRAVVPYTRALRDFPAYVQKLDMESNGKRVALDGTLLLHPTGEINLGEVGTTIQHSWIQLLHQGREMPVDFIGFMEPQQHFDVPGEALSHHDELMSHFFAQPDALATGKTVVEIIQEGVSEKLREHQACPGNRPSSSLLMTRLDAYAMGQLIAMYEHRTVIQGFIWGINSFDRYGADLGIAFSKKVRAQISNSRKTGASVQGFDASTGRLLEHYLAHRKEVDKIKG</sequence>
<dbReference type="Gene3D" id="1.10.1390.10">
    <property type="match status" value="1"/>
</dbReference>
<evidence type="ECO:0000256" key="4">
    <source>
        <dbReference type="RuleBase" id="RU000612"/>
    </source>
</evidence>
<dbReference type="GO" id="GO:0004347">
    <property type="term" value="F:glucose-6-phosphate isomerase activity"/>
    <property type="evidence" value="ECO:0007669"/>
    <property type="project" value="UniProtKB-EC"/>
</dbReference>
<dbReference type="CDD" id="cd05015">
    <property type="entry name" value="SIS_PGI_1"/>
    <property type="match status" value="1"/>
</dbReference>